<reference evidence="3" key="2">
    <citation type="submission" date="2020-09" db="EMBL/GenBank/DDBJ databases">
        <authorList>
            <person name="Sun Q."/>
            <person name="Ohkuma M."/>
        </authorList>
    </citation>
    <scope>NUCLEOTIDE SEQUENCE</scope>
    <source>
        <strain evidence="3">JCM 5069</strain>
    </source>
</reference>
<dbReference type="EMBL" id="BNCD01000013">
    <property type="protein sequence ID" value="GHH82844.1"/>
    <property type="molecule type" value="Genomic_DNA"/>
</dbReference>
<evidence type="ECO:0000259" key="2">
    <source>
        <dbReference type="Pfam" id="PF00582"/>
    </source>
</evidence>
<feature type="domain" description="UspA" evidence="2">
    <location>
        <begin position="163"/>
        <end position="297"/>
    </location>
</feature>
<dbReference type="InterPro" id="IPR006015">
    <property type="entry name" value="Universal_stress_UspA"/>
</dbReference>
<feature type="domain" description="UspA" evidence="2">
    <location>
        <begin position="17"/>
        <end position="151"/>
    </location>
</feature>
<sequence length="300" mass="31711">MKAQPLRKAVDVMELPLIVGVDGSESSLRATDWAADEAARHGHSLRLVYASMWQYYDGMSRAFSTDRPPGQVFAENIVGAAAQRVASRAPDVKVITDVVPKDTVVALLSESRNASAVVTGARGRGELAGLLLGSVSLSVAARAQSPVVVVRGDEPGIEGAHGRILLGVGDADADSPAVRFAFQEASVRDCTLDVVRTWRTPAFEGHGGAGEPARTHEEQASALLEESIGAASRDHPGVRLRRAVIEGPPSEVLVARSAAADLLVVGARRRQSQFGMQIGRVAHRLLHHSLCPVAVVPQPL</sequence>
<evidence type="ECO:0000313" key="4">
    <source>
        <dbReference type="Proteomes" id="UP000603708"/>
    </source>
</evidence>
<dbReference type="PANTHER" id="PTHR46268">
    <property type="entry name" value="STRESS RESPONSE PROTEIN NHAX"/>
    <property type="match status" value="1"/>
</dbReference>
<evidence type="ECO:0000313" key="3">
    <source>
        <dbReference type="EMBL" id="GHH82844.1"/>
    </source>
</evidence>
<evidence type="ECO:0000256" key="1">
    <source>
        <dbReference type="ARBA" id="ARBA00008791"/>
    </source>
</evidence>
<dbReference type="Proteomes" id="UP000603708">
    <property type="component" value="Unassembled WGS sequence"/>
</dbReference>
<dbReference type="Gene3D" id="3.40.50.620">
    <property type="entry name" value="HUPs"/>
    <property type="match status" value="2"/>
</dbReference>
<dbReference type="AlphaFoldDB" id="A0A919GF42"/>
<reference evidence="3" key="1">
    <citation type="journal article" date="2014" name="Int. J. Syst. Evol. Microbiol.">
        <title>Complete genome sequence of Corynebacterium casei LMG S-19264T (=DSM 44701T), isolated from a smear-ripened cheese.</title>
        <authorList>
            <consortium name="US DOE Joint Genome Institute (JGI-PGF)"/>
            <person name="Walter F."/>
            <person name="Albersmeier A."/>
            <person name="Kalinowski J."/>
            <person name="Ruckert C."/>
        </authorList>
    </citation>
    <scope>NUCLEOTIDE SEQUENCE</scope>
    <source>
        <strain evidence="3">JCM 5069</strain>
    </source>
</reference>
<keyword evidence="4" id="KW-1185">Reference proteome</keyword>
<dbReference type="PRINTS" id="PR01438">
    <property type="entry name" value="UNVRSLSTRESS"/>
</dbReference>
<comment type="similarity">
    <text evidence="1">Belongs to the universal stress protein A family.</text>
</comment>
<dbReference type="Pfam" id="PF00582">
    <property type="entry name" value="Usp"/>
    <property type="match status" value="2"/>
</dbReference>
<dbReference type="PANTHER" id="PTHR46268:SF6">
    <property type="entry name" value="UNIVERSAL STRESS PROTEIN UP12"/>
    <property type="match status" value="1"/>
</dbReference>
<dbReference type="InterPro" id="IPR014729">
    <property type="entry name" value="Rossmann-like_a/b/a_fold"/>
</dbReference>
<name>A0A919GF42_9ACTN</name>
<comment type="caution">
    <text evidence="3">The sequence shown here is derived from an EMBL/GenBank/DDBJ whole genome shotgun (WGS) entry which is preliminary data.</text>
</comment>
<organism evidence="3 4">
    <name type="scientific">Streptomyces sulfonofaciens</name>
    <dbReference type="NCBI Taxonomy" id="68272"/>
    <lineage>
        <taxon>Bacteria</taxon>
        <taxon>Bacillati</taxon>
        <taxon>Actinomycetota</taxon>
        <taxon>Actinomycetes</taxon>
        <taxon>Kitasatosporales</taxon>
        <taxon>Streptomycetaceae</taxon>
        <taxon>Streptomyces</taxon>
    </lineage>
</organism>
<dbReference type="SUPFAM" id="SSF52402">
    <property type="entry name" value="Adenine nucleotide alpha hydrolases-like"/>
    <property type="match status" value="2"/>
</dbReference>
<protein>
    <submittedName>
        <fullName evidence="3">Universal stress protein</fullName>
    </submittedName>
</protein>
<dbReference type="InterPro" id="IPR006016">
    <property type="entry name" value="UspA"/>
</dbReference>
<accession>A0A919GF42</accession>
<proteinExistence type="inferred from homology"/>
<gene>
    <name evidence="3" type="ORF">GCM10018793_43450</name>
</gene>